<dbReference type="AlphaFoldDB" id="A0A229T2P8"/>
<comment type="caution">
    <text evidence="2">The sequence shown here is derived from an EMBL/GenBank/DDBJ whole genome shotgun (WGS) entry which is preliminary data.</text>
</comment>
<dbReference type="Pfam" id="PF03473">
    <property type="entry name" value="MOSC"/>
    <property type="match status" value="1"/>
</dbReference>
<dbReference type="RefSeq" id="WP_093949924.1">
    <property type="nucleotide sequence ID" value="NZ_NMUL01000023.1"/>
</dbReference>
<dbReference type="SUPFAM" id="SSF50800">
    <property type="entry name" value="PK beta-barrel domain-like"/>
    <property type="match status" value="1"/>
</dbReference>
<dbReference type="GO" id="GO:0003824">
    <property type="term" value="F:catalytic activity"/>
    <property type="evidence" value="ECO:0007669"/>
    <property type="project" value="InterPro"/>
</dbReference>
<sequence>MRIAGVYVGEPSVLGYRRERPVLSAITKAPVTAPELTLTELNLDGDRQADLTVHGGVDKAVYVYPSEHYPAWAADGFEASQGGFGENVSLTGVTEDDVRIGDVWAWGDALVQVSQPRQPCFKLAMKTGRKDVTPLMIDSGRCGWYLRVLRPGTVPTSGALEVVERSDGPTITEVYLVSFANYGQLPPDKVEAALDLADRVLATPALSASYRDGVQSTVDRWRARRAG</sequence>
<dbReference type="GO" id="GO:0030151">
    <property type="term" value="F:molybdenum ion binding"/>
    <property type="evidence" value="ECO:0007669"/>
    <property type="project" value="InterPro"/>
</dbReference>
<dbReference type="Proteomes" id="UP000215199">
    <property type="component" value="Unassembled WGS sequence"/>
</dbReference>
<evidence type="ECO:0000259" key="1">
    <source>
        <dbReference type="PROSITE" id="PS51340"/>
    </source>
</evidence>
<feature type="domain" description="MOSC" evidence="1">
    <location>
        <begin position="28"/>
        <end position="163"/>
    </location>
</feature>
<protein>
    <submittedName>
        <fullName evidence="2">MOSC domain-containing protein</fullName>
    </submittedName>
</protein>
<proteinExistence type="predicted"/>
<organism evidence="2 3">
    <name type="scientific">Amycolatopsis vastitatis</name>
    <dbReference type="NCBI Taxonomy" id="1905142"/>
    <lineage>
        <taxon>Bacteria</taxon>
        <taxon>Bacillati</taxon>
        <taxon>Actinomycetota</taxon>
        <taxon>Actinomycetes</taxon>
        <taxon>Pseudonocardiales</taxon>
        <taxon>Pseudonocardiaceae</taxon>
        <taxon>Amycolatopsis</taxon>
    </lineage>
</organism>
<dbReference type="InterPro" id="IPR052353">
    <property type="entry name" value="Benzoxazolinone_Detox_Enz"/>
</dbReference>
<gene>
    <name evidence="2" type="ORF">CF165_23390</name>
</gene>
<evidence type="ECO:0000313" key="3">
    <source>
        <dbReference type="Proteomes" id="UP000215199"/>
    </source>
</evidence>
<dbReference type="Gene3D" id="2.40.33.20">
    <property type="entry name" value="PK beta-barrel domain-like"/>
    <property type="match status" value="1"/>
</dbReference>
<dbReference type="InterPro" id="IPR011037">
    <property type="entry name" value="Pyrv_Knase-like_insert_dom_sf"/>
</dbReference>
<dbReference type="OrthoDB" id="9786134at2"/>
<evidence type="ECO:0000313" key="2">
    <source>
        <dbReference type="EMBL" id="OXM65525.1"/>
    </source>
</evidence>
<reference evidence="3" key="1">
    <citation type="submission" date="2017-07" db="EMBL/GenBank/DDBJ databases">
        <title>Comparative genome mining reveals phylogenetic distribution patterns of secondary metabolites in Amycolatopsis.</title>
        <authorList>
            <person name="Adamek M."/>
            <person name="Alanjary M."/>
            <person name="Sales-Ortells H."/>
            <person name="Goodfellow M."/>
            <person name="Bull A.T."/>
            <person name="Kalinowski J."/>
            <person name="Ziemert N."/>
        </authorList>
    </citation>
    <scope>NUCLEOTIDE SEQUENCE [LARGE SCALE GENOMIC DNA]</scope>
    <source>
        <strain evidence="3">H5</strain>
    </source>
</reference>
<dbReference type="PANTHER" id="PTHR30212:SF2">
    <property type="entry name" value="PROTEIN YIIM"/>
    <property type="match status" value="1"/>
</dbReference>
<accession>A0A229T2P8</accession>
<dbReference type="GO" id="GO:0030170">
    <property type="term" value="F:pyridoxal phosphate binding"/>
    <property type="evidence" value="ECO:0007669"/>
    <property type="project" value="InterPro"/>
</dbReference>
<dbReference type="EMBL" id="NMUL01000023">
    <property type="protein sequence ID" value="OXM65525.1"/>
    <property type="molecule type" value="Genomic_DNA"/>
</dbReference>
<keyword evidence="3" id="KW-1185">Reference proteome</keyword>
<dbReference type="PANTHER" id="PTHR30212">
    <property type="entry name" value="PROTEIN YIIM"/>
    <property type="match status" value="1"/>
</dbReference>
<dbReference type="InterPro" id="IPR005302">
    <property type="entry name" value="MoCF_Sase_C"/>
</dbReference>
<dbReference type="PROSITE" id="PS51340">
    <property type="entry name" value="MOSC"/>
    <property type="match status" value="1"/>
</dbReference>
<name>A0A229T2P8_9PSEU</name>